<dbReference type="Ensembl" id="ENSMZET00005037124.1">
    <property type="protein sequence ID" value="ENSMZEP00005035859.1"/>
    <property type="gene ID" value="ENSMZEG00005026776.1"/>
</dbReference>
<dbReference type="FunFam" id="2.40.10.10:FF:000003">
    <property type="entry name" value="Transmembrane serine protease 3"/>
    <property type="match status" value="1"/>
</dbReference>
<dbReference type="PRINTS" id="PR00722">
    <property type="entry name" value="CHYMOTRYPSIN"/>
</dbReference>
<dbReference type="GO" id="GO:0006508">
    <property type="term" value="P:proteolysis"/>
    <property type="evidence" value="ECO:0007669"/>
    <property type="project" value="UniProtKB-KW"/>
</dbReference>
<dbReference type="SUPFAM" id="SSF50494">
    <property type="entry name" value="Trypsin-like serine proteases"/>
    <property type="match status" value="1"/>
</dbReference>
<evidence type="ECO:0000256" key="5">
    <source>
        <dbReference type="RuleBase" id="RU363034"/>
    </source>
</evidence>
<name>A0A3P9DN47_9CICH</name>
<dbReference type="InterPro" id="IPR001254">
    <property type="entry name" value="Trypsin_dom"/>
</dbReference>
<sequence length="214" mass="23178">MGHVCGASVLSNRWLLTAAHCVQDKFSQANQWEALLGLHEQSQTSKWTMKRGVKRIIVHPGYDPETYDNDITLMELDNSVTLNQNIWPICLPSPAHDFPVGEEAWITGWGATREGGSGAAVLQKAAVRIINSTVCKSLLTDPVTDNMLCAGVLKGGVDACQGDSGGPLSFTSTKGRVFLAGVTSWGEGCARKNKPGIYTQVTKYRNWIKENSGV</sequence>
<dbReference type="InterPro" id="IPR018114">
    <property type="entry name" value="TRYPSIN_HIS"/>
</dbReference>
<dbReference type="InterPro" id="IPR001314">
    <property type="entry name" value="Peptidase_S1A"/>
</dbReference>
<dbReference type="AlphaFoldDB" id="A0A3P9DN47"/>
<keyword evidence="3 5" id="KW-0720">Serine protease</keyword>
<dbReference type="PROSITE" id="PS00135">
    <property type="entry name" value="TRYPSIN_SER"/>
    <property type="match status" value="1"/>
</dbReference>
<dbReference type="Proteomes" id="UP000265160">
    <property type="component" value="LG20"/>
</dbReference>
<dbReference type="PANTHER" id="PTHR24252:SF17">
    <property type="entry name" value="SUPPRESSOR OF TUMORIGENICITY 14 PROTEIN HOMOLOG-RELATED"/>
    <property type="match status" value="1"/>
</dbReference>
<dbReference type="InterPro" id="IPR033116">
    <property type="entry name" value="TRYPSIN_SER"/>
</dbReference>
<dbReference type="PROSITE" id="PS50240">
    <property type="entry name" value="TRYPSIN_DOM"/>
    <property type="match status" value="1"/>
</dbReference>
<proteinExistence type="predicted"/>
<reference evidence="7 8" key="1">
    <citation type="journal article" date="2014" name="Nature">
        <title>The genomic substrate for adaptive radiation in African cichlid fish.</title>
        <authorList>
            <person name="Brawand D."/>
            <person name="Wagner C.E."/>
            <person name="Li Y.I."/>
            <person name="Malinsky M."/>
            <person name="Keller I."/>
            <person name="Fan S."/>
            <person name="Simakov O."/>
            <person name="Ng A.Y."/>
            <person name="Lim Z.W."/>
            <person name="Bezault E."/>
            <person name="Turner-Maier J."/>
            <person name="Johnson J."/>
            <person name="Alcazar R."/>
            <person name="Noh H.J."/>
            <person name="Russell P."/>
            <person name="Aken B."/>
            <person name="Alfoldi J."/>
            <person name="Amemiya C."/>
            <person name="Azzouzi N."/>
            <person name="Baroiller J.F."/>
            <person name="Barloy-Hubler F."/>
            <person name="Berlin A."/>
            <person name="Bloomquist R."/>
            <person name="Carleton K.L."/>
            <person name="Conte M.A."/>
            <person name="D'Cotta H."/>
            <person name="Eshel O."/>
            <person name="Gaffney L."/>
            <person name="Galibert F."/>
            <person name="Gante H.F."/>
            <person name="Gnerre S."/>
            <person name="Greuter L."/>
            <person name="Guyon R."/>
            <person name="Haddad N.S."/>
            <person name="Haerty W."/>
            <person name="Harris R.M."/>
            <person name="Hofmann H.A."/>
            <person name="Hourlier T."/>
            <person name="Hulata G."/>
            <person name="Jaffe D.B."/>
            <person name="Lara M."/>
            <person name="Lee A.P."/>
            <person name="MacCallum I."/>
            <person name="Mwaiko S."/>
            <person name="Nikaido M."/>
            <person name="Nishihara H."/>
            <person name="Ozouf-Costaz C."/>
            <person name="Penman D.J."/>
            <person name="Przybylski D."/>
            <person name="Rakotomanga M."/>
            <person name="Renn S.C.P."/>
            <person name="Ribeiro F.J."/>
            <person name="Ron M."/>
            <person name="Salzburger W."/>
            <person name="Sanchez-Pulido L."/>
            <person name="Santos M.E."/>
            <person name="Searle S."/>
            <person name="Sharpe T."/>
            <person name="Swofford R."/>
            <person name="Tan F.J."/>
            <person name="Williams L."/>
            <person name="Young S."/>
            <person name="Yin S."/>
            <person name="Okada N."/>
            <person name="Kocher T.D."/>
            <person name="Miska E.A."/>
            <person name="Lander E.S."/>
            <person name="Venkatesh B."/>
            <person name="Fernald R.D."/>
            <person name="Meyer A."/>
            <person name="Ponting C.P."/>
            <person name="Streelman J.T."/>
            <person name="Lindblad-Toh K."/>
            <person name="Seehausen O."/>
            <person name="Di Palma F."/>
        </authorList>
    </citation>
    <scope>NUCLEOTIDE SEQUENCE</scope>
</reference>
<dbReference type="InterPro" id="IPR009003">
    <property type="entry name" value="Peptidase_S1_PA"/>
</dbReference>
<dbReference type="SMART" id="SM00020">
    <property type="entry name" value="Tryp_SPc"/>
    <property type="match status" value="1"/>
</dbReference>
<dbReference type="PROSITE" id="PS00134">
    <property type="entry name" value="TRYPSIN_HIS"/>
    <property type="match status" value="1"/>
</dbReference>
<dbReference type="InterPro" id="IPR043504">
    <property type="entry name" value="Peptidase_S1_PA_chymotrypsin"/>
</dbReference>
<keyword evidence="8" id="KW-1185">Reference proteome</keyword>
<organism evidence="7 8">
    <name type="scientific">Maylandia zebra</name>
    <name type="common">zebra mbuna</name>
    <dbReference type="NCBI Taxonomy" id="106582"/>
    <lineage>
        <taxon>Eukaryota</taxon>
        <taxon>Metazoa</taxon>
        <taxon>Chordata</taxon>
        <taxon>Craniata</taxon>
        <taxon>Vertebrata</taxon>
        <taxon>Euteleostomi</taxon>
        <taxon>Actinopterygii</taxon>
        <taxon>Neopterygii</taxon>
        <taxon>Teleostei</taxon>
        <taxon>Neoteleostei</taxon>
        <taxon>Acanthomorphata</taxon>
        <taxon>Ovalentaria</taxon>
        <taxon>Cichlomorphae</taxon>
        <taxon>Cichliformes</taxon>
        <taxon>Cichlidae</taxon>
        <taxon>African cichlids</taxon>
        <taxon>Pseudocrenilabrinae</taxon>
        <taxon>Haplochromini</taxon>
        <taxon>Maylandia</taxon>
        <taxon>Maylandia zebra complex</taxon>
    </lineage>
</organism>
<reference evidence="7" key="3">
    <citation type="submission" date="2025-09" db="UniProtKB">
        <authorList>
            <consortium name="Ensembl"/>
        </authorList>
    </citation>
    <scope>IDENTIFICATION</scope>
</reference>
<dbReference type="CDD" id="cd00190">
    <property type="entry name" value="Tryp_SPc"/>
    <property type="match status" value="1"/>
</dbReference>
<feature type="domain" description="Peptidase S1" evidence="6">
    <location>
        <begin position="1"/>
        <end position="213"/>
    </location>
</feature>
<dbReference type="GeneTree" id="ENSGT00940000164481"/>
<dbReference type="Gene3D" id="2.40.10.10">
    <property type="entry name" value="Trypsin-like serine proteases"/>
    <property type="match status" value="2"/>
</dbReference>
<protein>
    <recommendedName>
        <fullName evidence="6">Peptidase S1 domain-containing protein</fullName>
    </recommendedName>
</protein>
<keyword evidence="4" id="KW-1015">Disulfide bond</keyword>
<evidence type="ECO:0000256" key="3">
    <source>
        <dbReference type="ARBA" id="ARBA00022825"/>
    </source>
</evidence>
<evidence type="ECO:0000313" key="7">
    <source>
        <dbReference type="Ensembl" id="ENSMZEP00005035859.1"/>
    </source>
</evidence>
<dbReference type="Pfam" id="PF00089">
    <property type="entry name" value="Trypsin"/>
    <property type="match status" value="1"/>
</dbReference>
<reference evidence="7" key="2">
    <citation type="submission" date="2025-08" db="UniProtKB">
        <authorList>
            <consortium name="Ensembl"/>
        </authorList>
    </citation>
    <scope>IDENTIFICATION</scope>
</reference>
<evidence type="ECO:0000259" key="6">
    <source>
        <dbReference type="PROSITE" id="PS50240"/>
    </source>
</evidence>
<dbReference type="STRING" id="106582.ENSMZEP00005035859"/>
<evidence type="ECO:0000256" key="1">
    <source>
        <dbReference type="ARBA" id="ARBA00022670"/>
    </source>
</evidence>
<dbReference type="PANTHER" id="PTHR24252">
    <property type="entry name" value="ACROSIN-RELATED"/>
    <property type="match status" value="1"/>
</dbReference>
<evidence type="ECO:0000313" key="8">
    <source>
        <dbReference type="Proteomes" id="UP000265160"/>
    </source>
</evidence>
<dbReference type="GO" id="GO:0004252">
    <property type="term" value="F:serine-type endopeptidase activity"/>
    <property type="evidence" value="ECO:0007669"/>
    <property type="project" value="InterPro"/>
</dbReference>
<evidence type="ECO:0000256" key="4">
    <source>
        <dbReference type="ARBA" id="ARBA00023157"/>
    </source>
</evidence>
<accession>A0A3P9DN47</accession>
<evidence type="ECO:0000256" key="2">
    <source>
        <dbReference type="ARBA" id="ARBA00022801"/>
    </source>
</evidence>
<keyword evidence="2 5" id="KW-0378">Hydrolase</keyword>
<keyword evidence="1 5" id="KW-0645">Protease</keyword>